<dbReference type="Gene3D" id="3.20.20.10">
    <property type="entry name" value="Alanine racemase"/>
    <property type="match status" value="1"/>
</dbReference>
<dbReference type="RefSeq" id="WP_340331073.1">
    <property type="nucleotide sequence ID" value="NZ_JAZHOF010000007.1"/>
</dbReference>
<proteinExistence type="inferred from homology"/>
<evidence type="ECO:0000256" key="9">
    <source>
        <dbReference type="PIRSR" id="PIRSR600821-52"/>
    </source>
</evidence>
<dbReference type="InterPro" id="IPR011079">
    <property type="entry name" value="Ala_racemase_C"/>
</dbReference>
<dbReference type="EC" id="5.1.1.1" evidence="4 7"/>
<dbReference type="GO" id="GO:0008784">
    <property type="term" value="F:alanine racemase activity"/>
    <property type="evidence" value="ECO:0007669"/>
    <property type="project" value="UniProtKB-UniRule"/>
</dbReference>
<reference evidence="11 12" key="1">
    <citation type="submission" date="2024-02" db="EMBL/GenBank/DDBJ databases">
        <title>Genome analysis and characterization of Microbaculum marinisediminis sp. nov., isolated from marine sediment.</title>
        <authorList>
            <person name="Du Z.-J."/>
            <person name="Ye Y.-Q."/>
            <person name="Zhang Z.-R."/>
            <person name="Yuan S.-M."/>
            <person name="Zhang X.-Y."/>
        </authorList>
    </citation>
    <scope>NUCLEOTIDE SEQUENCE [LARGE SCALE GENOMIC DNA]</scope>
    <source>
        <strain evidence="11 12">SDUM1044001</strain>
    </source>
</reference>
<comment type="similarity">
    <text evidence="3 7">Belongs to the alanine racemase family.</text>
</comment>
<dbReference type="Proteomes" id="UP001378188">
    <property type="component" value="Unassembled WGS sequence"/>
</dbReference>
<name>A0AAW9RT36_9HYPH</name>
<dbReference type="GO" id="GO:0030170">
    <property type="term" value="F:pyridoxal phosphate binding"/>
    <property type="evidence" value="ECO:0007669"/>
    <property type="project" value="UniProtKB-UniRule"/>
</dbReference>
<evidence type="ECO:0000313" key="12">
    <source>
        <dbReference type="Proteomes" id="UP001378188"/>
    </source>
</evidence>
<dbReference type="InterPro" id="IPR001608">
    <property type="entry name" value="Ala_racemase_N"/>
</dbReference>
<dbReference type="PANTHER" id="PTHR30511:SF0">
    <property type="entry name" value="ALANINE RACEMASE, CATABOLIC-RELATED"/>
    <property type="match status" value="1"/>
</dbReference>
<dbReference type="InterPro" id="IPR020622">
    <property type="entry name" value="Ala_racemase_pyridoxalP-BS"/>
</dbReference>
<dbReference type="EMBL" id="JAZHOF010000007">
    <property type="protein sequence ID" value="MEJ8573382.1"/>
    <property type="molecule type" value="Genomic_DNA"/>
</dbReference>
<sequence>MTSESGTGPPAGTAAGDISLSDLKHFETAGRLTIDLKALKENWRDLKAMSPHAETAAVVKANAYGLGLGNVVPALWEAGCRVFFVAILAEARRVRAIAPEAKIYVLDGLAPDAHHTYHLHNVRPVLGSLTEIETWSAHCRETGEKRAAAIHIDTGMNRLGLTAEEVEVLAGRPELFEHFRLSLVMSHLACADTPNHSLNAYQVALFDELRDKLPVAPASLANSAGTILGGPYTHDLVRPGVAIYGGRAVAGRPNPMRPVVRVEARVLRTRLAEAGTTVGYGAAQRLKRDTRMAILSVGYADGYFRAAGSTDAKPGGVVYFADHPAPIIGRVSMDLIAVDVTDVPNRYVNTGGYAELLGERFTVDDLADRAGTIGYEVLTSLGQRFHRICKDG</sequence>
<dbReference type="Pfam" id="PF00842">
    <property type="entry name" value="Ala_racemase_C"/>
    <property type="match status" value="1"/>
</dbReference>
<dbReference type="PROSITE" id="PS00395">
    <property type="entry name" value="ALANINE_RACEMASE"/>
    <property type="match status" value="1"/>
</dbReference>
<evidence type="ECO:0000256" key="5">
    <source>
        <dbReference type="ARBA" id="ARBA00022898"/>
    </source>
</evidence>
<evidence type="ECO:0000256" key="2">
    <source>
        <dbReference type="ARBA" id="ARBA00001933"/>
    </source>
</evidence>
<evidence type="ECO:0000313" key="11">
    <source>
        <dbReference type="EMBL" id="MEJ8573382.1"/>
    </source>
</evidence>
<dbReference type="GO" id="GO:0030632">
    <property type="term" value="P:D-alanine biosynthetic process"/>
    <property type="evidence" value="ECO:0007669"/>
    <property type="project" value="UniProtKB-UniRule"/>
</dbReference>
<evidence type="ECO:0000256" key="8">
    <source>
        <dbReference type="PIRSR" id="PIRSR600821-50"/>
    </source>
</evidence>
<evidence type="ECO:0000259" key="10">
    <source>
        <dbReference type="SMART" id="SM01005"/>
    </source>
</evidence>
<protein>
    <recommendedName>
        <fullName evidence="4 7">Alanine racemase</fullName>
        <ecNumber evidence="4 7">5.1.1.1</ecNumber>
    </recommendedName>
</protein>
<dbReference type="CDD" id="cd00430">
    <property type="entry name" value="PLPDE_III_AR"/>
    <property type="match status" value="1"/>
</dbReference>
<dbReference type="PANTHER" id="PTHR30511">
    <property type="entry name" value="ALANINE RACEMASE"/>
    <property type="match status" value="1"/>
</dbReference>
<comment type="catalytic activity">
    <reaction evidence="1 7">
        <text>L-alanine = D-alanine</text>
        <dbReference type="Rhea" id="RHEA:20249"/>
        <dbReference type="ChEBI" id="CHEBI:57416"/>
        <dbReference type="ChEBI" id="CHEBI:57972"/>
        <dbReference type="EC" id="5.1.1.1"/>
    </reaction>
</comment>
<dbReference type="AlphaFoldDB" id="A0AAW9RT36"/>
<feature type="binding site" evidence="7 9">
    <location>
        <position position="158"/>
    </location>
    <ligand>
        <name>substrate</name>
    </ligand>
</feature>
<keyword evidence="5 7" id="KW-0663">Pyridoxal phosphate</keyword>
<dbReference type="InterPro" id="IPR000821">
    <property type="entry name" value="Ala_racemase"/>
</dbReference>
<feature type="active site" description="Proton acceptor; specific for D-alanine" evidence="7">
    <location>
        <position position="60"/>
    </location>
</feature>
<dbReference type="NCBIfam" id="TIGR00492">
    <property type="entry name" value="alr"/>
    <property type="match status" value="1"/>
</dbReference>
<evidence type="ECO:0000256" key="4">
    <source>
        <dbReference type="ARBA" id="ARBA00013089"/>
    </source>
</evidence>
<dbReference type="SUPFAM" id="SSF50621">
    <property type="entry name" value="Alanine racemase C-terminal domain-like"/>
    <property type="match status" value="1"/>
</dbReference>
<keyword evidence="6 7" id="KW-0413">Isomerase</keyword>
<dbReference type="InterPro" id="IPR029066">
    <property type="entry name" value="PLP-binding_barrel"/>
</dbReference>
<feature type="domain" description="Alanine racemase C-terminal" evidence="10">
    <location>
        <begin position="259"/>
        <end position="390"/>
    </location>
</feature>
<comment type="function">
    <text evidence="7">Catalyzes the interconversion of L-alanine and D-alanine. May also act on other amino acids.</text>
</comment>
<gene>
    <name evidence="11" type="primary">alr</name>
    <name evidence="11" type="ORF">V3328_17975</name>
</gene>
<organism evidence="11 12">
    <name type="scientific">Microbaculum marinum</name>
    <dbReference type="NCBI Taxonomy" id="1764581"/>
    <lineage>
        <taxon>Bacteria</taxon>
        <taxon>Pseudomonadati</taxon>
        <taxon>Pseudomonadota</taxon>
        <taxon>Alphaproteobacteria</taxon>
        <taxon>Hyphomicrobiales</taxon>
        <taxon>Tepidamorphaceae</taxon>
        <taxon>Microbaculum</taxon>
    </lineage>
</organism>
<keyword evidence="12" id="KW-1185">Reference proteome</keyword>
<evidence type="ECO:0000256" key="6">
    <source>
        <dbReference type="ARBA" id="ARBA00023235"/>
    </source>
</evidence>
<comment type="cofactor">
    <cofactor evidence="2 7 8">
        <name>pyridoxal 5'-phosphate</name>
        <dbReference type="ChEBI" id="CHEBI:597326"/>
    </cofactor>
</comment>
<feature type="modified residue" description="N6-(pyridoxal phosphate)lysine" evidence="7 8">
    <location>
        <position position="60"/>
    </location>
</feature>
<comment type="caution">
    <text evidence="11">The sequence shown here is derived from an EMBL/GenBank/DDBJ whole genome shotgun (WGS) entry which is preliminary data.</text>
</comment>
<feature type="binding site" evidence="7 9">
    <location>
        <position position="333"/>
    </location>
    <ligand>
        <name>substrate</name>
    </ligand>
</feature>
<dbReference type="SMART" id="SM01005">
    <property type="entry name" value="Ala_racemase_C"/>
    <property type="match status" value="1"/>
</dbReference>
<dbReference type="HAMAP" id="MF_01201">
    <property type="entry name" value="Ala_racemase"/>
    <property type="match status" value="1"/>
</dbReference>
<dbReference type="Gene3D" id="2.40.37.10">
    <property type="entry name" value="Lyase, Ornithine Decarboxylase, Chain A, domain 1"/>
    <property type="match status" value="1"/>
</dbReference>
<dbReference type="PRINTS" id="PR00992">
    <property type="entry name" value="ALARACEMASE"/>
</dbReference>
<comment type="pathway">
    <text evidence="7">Amino-acid biosynthesis; D-alanine biosynthesis; D-alanine from L-alanine: step 1/1.</text>
</comment>
<evidence type="ECO:0000256" key="3">
    <source>
        <dbReference type="ARBA" id="ARBA00007880"/>
    </source>
</evidence>
<dbReference type="Pfam" id="PF01168">
    <property type="entry name" value="Ala_racemase_N"/>
    <property type="match status" value="1"/>
</dbReference>
<evidence type="ECO:0000256" key="1">
    <source>
        <dbReference type="ARBA" id="ARBA00000316"/>
    </source>
</evidence>
<dbReference type="SUPFAM" id="SSF51419">
    <property type="entry name" value="PLP-binding barrel"/>
    <property type="match status" value="1"/>
</dbReference>
<dbReference type="GO" id="GO:0005829">
    <property type="term" value="C:cytosol"/>
    <property type="evidence" value="ECO:0007669"/>
    <property type="project" value="TreeGrafter"/>
</dbReference>
<accession>A0AAW9RT36</accession>
<feature type="active site" description="Proton acceptor; specific for L-alanine" evidence="7">
    <location>
        <position position="280"/>
    </location>
</feature>
<dbReference type="InterPro" id="IPR009006">
    <property type="entry name" value="Ala_racemase/Decarboxylase_C"/>
</dbReference>
<evidence type="ECO:0000256" key="7">
    <source>
        <dbReference type="HAMAP-Rule" id="MF_01201"/>
    </source>
</evidence>